<dbReference type="InterPro" id="IPR006578">
    <property type="entry name" value="MADF-dom"/>
</dbReference>
<dbReference type="Proteomes" id="UP001153714">
    <property type="component" value="Chromosome 7"/>
</dbReference>
<feature type="domain" description="BESS" evidence="4">
    <location>
        <begin position="179"/>
        <end position="218"/>
    </location>
</feature>
<dbReference type="PANTHER" id="PTHR12243:SF67">
    <property type="entry name" value="COREPRESSOR OF PANGOLIN, ISOFORM A-RELATED"/>
    <property type="match status" value="1"/>
</dbReference>
<feature type="domain" description="MADF" evidence="3">
    <location>
        <begin position="6"/>
        <end position="100"/>
    </location>
</feature>
<accession>A0A9N9REY9</accession>
<dbReference type="Pfam" id="PF02944">
    <property type="entry name" value="BESS"/>
    <property type="match status" value="1"/>
</dbReference>
<evidence type="ECO:0000313" key="6">
    <source>
        <dbReference type="Proteomes" id="UP001153714"/>
    </source>
</evidence>
<dbReference type="PROSITE" id="PS51029">
    <property type="entry name" value="MADF"/>
    <property type="match status" value="1"/>
</dbReference>
<dbReference type="OrthoDB" id="7550533at2759"/>
<evidence type="ECO:0000259" key="3">
    <source>
        <dbReference type="PROSITE" id="PS51029"/>
    </source>
</evidence>
<proteinExistence type="predicted"/>
<dbReference type="Pfam" id="PF10545">
    <property type="entry name" value="MADF_DNA_bdg"/>
    <property type="match status" value="1"/>
</dbReference>
<protein>
    <recommendedName>
        <fullName evidence="7">MADF domain-containing protein</fullName>
    </recommendedName>
</protein>
<gene>
    <name evidence="5" type="ORF">DIATSA_LOCUS12501</name>
</gene>
<dbReference type="EMBL" id="OU893338">
    <property type="protein sequence ID" value="CAG9795210.1"/>
    <property type="molecule type" value="Genomic_DNA"/>
</dbReference>
<name>A0A9N9REY9_9NEOP</name>
<reference evidence="5" key="1">
    <citation type="submission" date="2021-12" db="EMBL/GenBank/DDBJ databases">
        <authorList>
            <person name="King R."/>
        </authorList>
    </citation>
    <scope>NUCLEOTIDE SEQUENCE</scope>
</reference>
<evidence type="ECO:0000259" key="4">
    <source>
        <dbReference type="PROSITE" id="PS51031"/>
    </source>
</evidence>
<keyword evidence="1" id="KW-0539">Nucleus</keyword>
<dbReference type="PROSITE" id="PS51031">
    <property type="entry name" value="BESS"/>
    <property type="match status" value="1"/>
</dbReference>
<organism evidence="5 6">
    <name type="scientific">Diatraea saccharalis</name>
    <name type="common">sugarcane borer</name>
    <dbReference type="NCBI Taxonomy" id="40085"/>
    <lineage>
        <taxon>Eukaryota</taxon>
        <taxon>Metazoa</taxon>
        <taxon>Ecdysozoa</taxon>
        <taxon>Arthropoda</taxon>
        <taxon>Hexapoda</taxon>
        <taxon>Insecta</taxon>
        <taxon>Pterygota</taxon>
        <taxon>Neoptera</taxon>
        <taxon>Endopterygota</taxon>
        <taxon>Lepidoptera</taxon>
        <taxon>Glossata</taxon>
        <taxon>Ditrysia</taxon>
        <taxon>Pyraloidea</taxon>
        <taxon>Crambidae</taxon>
        <taxon>Crambinae</taxon>
        <taxon>Diatraea</taxon>
    </lineage>
</organism>
<dbReference type="GO" id="GO:0006357">
    <property type="term" value="P:regulation of transcription by RNA polymerase II"/>
    <property type="evidence" value="ECO:0007669"/>
    <property type="project" value="TreeGrafter"/>
</dbReference>
<dbReference type="InterPro" id="IPR039353">
    <property type="entry name" value="TF_Adf1"/>
</dbReference>
<keyword evidence="6" id="KW-1185">Reference proteome</keyword>
<dbReference type="InterPro" id="IPR004210">
    <property type="entry name" value="BESS_motif"/>
</dbReference>
<evidence type="ECO:0000313" key="5">
    <source>
        <dbReference type="EMBL" id="CAG9795210.1"/>
    </source>
</evidence>
<evidence type="ECO:0000256" key="1">
    <source>
        <dbReference type="PROSITE-ProRule" id="PRU00371"/>
    </source>
</evidence>
<comment type="subcellular location">
    <subcellularLocation>
        <location evidence="1">Nucleus</location>
    </subcellularLocation>
</comment>
<evidence type="ECO:0008006" key="7">
    <source>
        <dbReference type="Google" id="ProtNLM"/>
    </source>
</evidence>
<dbReference type="PANTHER" id="PTHR12243">
    <property type="entry name" value="MADF DOMAIN TRANSCRIPTION FACTOR"/>
    <property type="match status" value="1"/>
</dbReference>
<reference evidence="5" key="2">
    <citation type="submission" date="2022-10" db="EMBL/GenBank/DDBJ databases">
        <authorList>
            <consortium name="ENA_rothamsted_submissions"/>
            <consortium name="culmorum"/>
            <person name="King R."/>
        </authorList>
    </citation>
    <scope>NUCLEOTIDE SEQUENCE</scope>
</reference>
<dbReference type="SMART" id="SM00595">
    <property type="entry name" value="MADF"/>
    <property type="match status" value="1"/>
</dbReference>
<evidence type="ECO:0000256" key="2">
    <source>
        <dbReference type="SAM" id="MobiDB-lite"/>
    </source>
</evidence>
<dbReference type="GO" id="GO:0003677">
    <property type="term" value="F:DNA binding"/>
    <property type="evidence" value="ECO:0007669"/>
    <property type="project" value="InterPro"/>
</dbReference>
<sequence>MFDTEKFIMAIEARPCLWKTADEGFNNRVLRRLAWDEIAREVTENWDTYSTGKKGTIVDELQKKWRNLRDYHIKLRKKHKVLKRKASYLDLLNFLDANMQGSHDSPRVKRRRSDTDDMQPQIKRSCSQSDDDSDEYNNDEHISTVSHMAEPTYEIPVENDITSDPFQTSVLTNMSNFNDDPDRSFLMSVLPDMKTMNDIQKFQFKLETMKLINKIKYKLEDTNTEENIGNGENKSYTLVEPLNEFTQN</sequence>
<dbReference type="AlphaFoldDB" id="A0A9N9REY9"/>
<feature type="region of interest" description="Disordered" evidence="2">
    <location>
        <begin position="101"/>
        <end position="139"/>
    </location>
</feature>
<dbReference type="GO" id="GO:0005667">
    <property type="term" value="C:transcription regulator complex"/>
    <property type="evidence" value="ECO:0007669"/>
    <property type="project" value="TreeGrafter"/>
</dbReference>
<dbReference type="GO" id="GO:0005634">
    <property type="term" value="C:nucleus"/>
    <property type="evidence" value="ECO:0007669"/>
    <property type="project" value="UniProtKB-SubCell"/>
</dbReference>